<gene>
    <name evidence="1" type="ORF">PFICI_01592</name>
</gene>
<dbReference type="EMBL" id="KI912109">
    <property type="protein sequence ID" value="ETS87764.1"/>
    <property type="molecule type" value="Genomic_DNA"/>
</dbReference>
<evidence type="ECO:0000313" key="2">
    <source>
        <dbReference type="Proteomes" id="UP000030651"/>
    </source>
</evidence>
<dbReference type="SUPFAM" id="SSF52499">
    <property type="entry name" value="Isochorismatase-like hydrolases"/>
    <property type="match status" value="1"/>
</dbReference>
<sequence length="121" mass="13108">MIKDEKVQQSLIDSVKELLVTARKHSVPIIDCLIDTSIDPPPTSKICAKSLILGVIATSGAVISTAMQAIDEGFVVTVVRDAIWDPDEQVNRILLYVLLPGSGYVVSTADAVGFMQNTYKF</sequence>
<name>W3XP68_PESFW</name>
<dbReference type="OrthoDB" id="1739143at2759"/>
<dbReference type="AlphaFoldDB" id="W3XP68"/>
<protein>
    <submittedName>
        <fullName evidence="1">Uncharacterized protein</fullName>
    </submittedName>
</protein>
<dbReference type="InParanoid" id="W3XP68"/>
<dbReference type="InterPro" id="IPR036380">
    <property type="entry name" value="Isochorismatase-like_sf"/>
</dbReference>
<dbReference type="Proteomes" id="UP000030651">
    <property type="component" value="Unassembled WGS sequence"/>
</dbReference>
<organism evidence="1 2">
    <name type="scientific">Pestalotiopsis fici (strain W106-1 / CGMCC3.15140)</name>
    <dbReference type="NCBI Taxonomy" id="1229662"/>
    <lineage>
        <taxon>Eukaryota</taxon>
        <taxon>Fungi</taxon>
        <taxon>Dikarya</taxon>
        <taxon>Ascomycota</taxon>
        <taxon>Pezizomycotina</taxon>
        <taxon>Sordariomycetes</taxon>
        <taxon>Xylariomycetidae</taxon>
        <taxon>Amphisphaeriales</taxon>
        <taxon>Sporocadaceae</taxon>
        <taxon>Pestalotiopsis</taxon>
    </lineage>
</organism>
<keyword evidence="2" id="KW-1185">Reference proteome</keyword>
<dbReference type="Gene3D" id="3.40.50.850">
    <property type="entry name" value="Isochorismatase-like"/>
    <property type="match status" value="1"/>
</dbReference>
<accession>W3XP68</accession>
<dbReference type="GeneID" id="19266605"/>
<dbReference type="KEGG" id="pfy:PFICI_01592"/>
<proteinExistence type="predicted"/>
<evidence type="ECO:0000313" key="1">
    <source>
        <dbReference type="EMBL" id="ETS87764.1"/>
    </source>
</evidence>
<dbReference type="RefSeq" id="XP_007828364.1">
    <property type="nucleotide sequence ID" value="XM_007830173.1"/>
</dbReference>
<dbReference type="HOGENOM" id="CLU_2038858_0_0_1"/>
<reference evidence="2" key="1">
    <citation type="journal article" date="2015" name="BMC Genomics">
        <title>Genomic and transcriptomic analysis of the endophytic fungus Pestalotiopsis fici reveals its lifestyle and high potential for synthesis of natural products.</title>
        <authorList>
            <person name="Wang X."/>
            <person name="Zhang X."/>
            <person name="Liu L."/>
            <person name="Xiang M."/>
            <person name="Wang W."/>
            <person name="Sun X."/>
            <person name="Che Y."/>
            <person name="Guo L."/>
            <person name="Liu G."/>
            <person name="Guo L."/>
            <person name="Wang C."/>
            <person name="Yin W.B."/>
            <person name="Stadler M."/>
            <person name="Zhang X."/>
            <person name="Liu X."/>
        </authorList>
    </citation>
    <scope>NUCLEOTIDE SEQUENCE [LARGE SCALE GENOMIC DNA]</scope>
    <source>
        <strain evidence="2">W106-1 / CGMCC3.15140</strain>
    </source>
</reference>